<feature type="chain" id="PRO_5011505426" evidence="1">
    <location>
        <begin position="32"/>
        <end position="535"/>
    </location>
</feature>
<evidence type="ECO:0000259" key="2">
    <source>
        <dbReference type="Pfam" id="PF01425"/>
    </source>
</evidence>
<keyword evidence="4" id="KW-1185">Reference proteome</keyword>
<dbReference type="NCBIfam" id="NF005300">
    <property type="entry name" value="PRK06828.1"/>
    <property type="match status" value="1"/>
</dbReference>
<reference evidence="4" key="1">
    <citation type="submission" date="2016-10" db="EMBL/GenBank/DDBJ databases">
        <authorList>
            <person name="Varghese N."/>
            <person name="Submissions S."/>
        </authorList>
    </citation>
    <scope>NUCLEOTIDE SEQUENCE [LARGE SCALE GENOMIC DNA]</scope>
    <source>
        <strain evidence="4">CGMCC 1.11014</strain>
    </source>
</reference>
<evidence type="ECO:0000313" key="3">
    <source>
        <dbReference type="EMBL" id="SFV08413.1"/>
    </source>
</evidence>
<proteinExistence type="predicted"/>
<dbReference type="PANTHER" id="PTHR42678">
    <property type="entry name" value="AMIDASE"/>
    <property type="match status" value="1"/>
</dbReference>
<keyword evidence="1" id="KW-0732">Signal</keyword>
<name>A0A1I7LFH1_9BURK</name>
<organism evidence="3 4">
    <name type="scientific">Pseudoduganella namucuonensis</name>
    <dbReference type="NCBI Taxonomy" id="1035707"/>
    <lineage>
        <taxon>Bacteria</taxon>
        <taxon>Pseudomonadati</taxon>
        <taxon>Pseudomonadota</taxon>
        <taxon>Betaproteobacteria</taxon>
        <taxon>Burkholderiales</taxon>
        <taxon>Oxalobacteraceae</taxon>
        <taxon>Telluria group</taxon>
        <taxon>Pseudoduganella</taxon>
    </lineage>
</organism>
<dbReference type="AlphaFoldDB" id="A0A1I7LFH1"/>
<feature type="signal peptide" evidence="1">
    <location>
        <begin position="1"/>
        <end position="31"/>
    </location>
</feature>
<dbReference type="EMBL" id="FPBO01000028">
    <property type="protein sequence ID" value="SFV08413.1"/>
    <property type="molecule type" value="Genomic_DNA"/>
</dbReference>
<dbReference type="InterPro" id="IPR036928">
    <property type="entry name" value="AS_sf"/>
</dbReference>
<dbReference type="STRING" id="1035707.SAMN05216552_102861"/>
<dbReference type="Gene3D" id="3.90.1300.10">
    <property type="entry name" value="Amidase signature (AS) domain"/>
    <property type="match status" value="1"/>
</dbReference>
<accession>A0A1I7LFH1</accession>
<feature type="domain" description="Amidase" evidence="2">
    <location>
        <begin position="62"/>
        <end position="507"/>
    </location>
</feature>
<sequence>MDRREFVRMGVLAGVAAGPVAAVASAGPAMAAVYKPGILDAGVQALQELMAARKLTAHALASQYLARIRSVDKSGPRLNAIIELNPEALKIALEMDRERLHHRLRGPLHGIPVILKDNIATADRMSTSAGSLALAGVRAERDAHVVARLRAAGAVIIGKSNLSEWANMRSTQSVSGWSARGGLTRNPYALDRSCSGSSSGSAAAVAAGLATLAVGTETDGSIVSPASICGLVGIKPTLGLVSRGGIIPIAHSQDTAGPMARSVADAALMLAAMAGADPADPATLGGAPHAVDYAAALDPNGLRGKRLGVARNYFGRRADIDAQIALALKVLEEQGATLVEVRVPNAGKYRDTETDVLLYEFKAGLAEYLAAYAPSAPVKSMADVIAYNRRHGDKEMPYFGQEYLERAEQKGGLDTPAYLDALANNRRYARDEGIDQVLAEHQLDALVAPTGGTAWLTDFVNGDHFGGGFSSPAAVAGYPHITVPAGYVHGLPIGLSLVGGSYSEAALIGMAYAFEQATRHRRVPQFPASVTPAMR</sequence>
<dbReference type="InterPro" id="IPR023631">
    <property type="entry name" value="Amidase_dom"/>
</dbReference>
<gene>
    <name evidence="3" type="ORF">SAMN05216552_102861</name>
</gene>
<dbReference type="PANTHER" id="PTHR42678:SF34">
    <property type="entry name" value="OS04G0183300 PROTEIN"/>
    <property type="match status" value="1"/>
</dbReference>
<dbReference type="NCBIfam" id="NF006006">
    <property type="entry name" value="PRK08137.1"/>
    <property type="match status" value="1"/>
</dbReference>
<evidence type="ECO:0000256" key="1">
    <source>
        <dbReference type="SAM" id="SignalP"/>
    </source>
</evidence>
<dbReference type="Pfam" id="PF01425">
    <property type="entry name" value="Amidase"/>
    <property type="match status" value="1"/>
</dbReference>
<dbReference type="Proteomes" id="UP000199391">
    <property type="component" value="Unassembled WGS sequence"/>
</dbReference>
<protein>
    <submittedName>
        <fullName evidence="3">Amidase</fullName>
    </submittedName>
</protein>
<dbReference type="RefSeq" id="WP_093558215.1">
    <property type="nucleotide sequence ID" value="NZ_FPBO01000028.1"/>
</dbReference>
<evidence type="ECO:0000313" key="4">
    <source>
        <dbReference type="Proteomes" id="UP000199391"/>
    </source>
</evidence>
<dbReference type="SUPFAM" id="SSF75304">
    <property type="entry name" value="Amidase signature (AS) enzymes"/>
    <property type="match status" value="1"/>
</dbReference>
<dbReference type="OrthoDB" id="9811471at2"/>